<dbReference type="STRING" id="435908.IDSA_09810"/>
<gene>
    <name evidence="1" type="primary">sfsA</name>
    <name evidence="4" type="ORF">IDSA_09810</name>
</gene>
<dbReference type="eggNOG" id="COG1489">
    <property type="taxonomic scope" value="Bacteria"/>
</dbReference>
<keyword evidence="5" id="KW-1185">Reference proteome</keyword>
<dbReference type="Proteomes" id="UP000054363">
    <property type="component" value="Unassembled WGS sequence"/>
</dbReference>
<dbReference type="GO" id="GO:0003677">
    <property type="term" value="F:DNA binding"/>
    <property type="evidence" value="ECO:0007669"/>
    <property type="project" value="InterPro"/>
</dbReference>
<evidence type="ECO:0000259" key="3">
    <source>
        <dbReference type="Pfam" id="PF17746"/>
    </source>
</evidence>
<sequence>MRFHNPLQPARLQQRYKRFLADVDFPDAPTAPLTIHCPNTGAMTGCAEPGIRVWMSDSDNPKRKYRYTWELAETSNGETICVNTQRANTVAGEALQSGLISEIGPLRELKAEVGYGYDKRRIDWFGLDQQQRETYIEVKSVTLATGAQGFFPDTVSVRARQHLLSLIDMVNEGHRGIVLYVVFHTGIKQVAAAAHIDPVYAQTCALATAAGVEFYALHCRITPQAIEAIGSLPVANDEM</sequence>
<dbReference type="PANTHER" id="PTHR30545">
    <property type="entry name" value="SUGAR FERMENTATION STIMULATION PROTEIN A"/>
    <property type="match status" value="1"/>
</dbReference>
<protein>
    <recommendedName>
        <fullName evidence="1">Sugar fermentation stimulation protein homolog</fullName>
    </recommendedName>
</protein>
<comment type="similarity">
    <text evidence="1">Belongs to the SfsA family.</text>
</comment>
<dbReference type="OrthoDB" id="9802365at2"/>
<dbReference type="FunFam" id="2.40.50.580:FF:000001">
    <property type="entry name" value="Sugar fermentation stimulation protein A"/>
    <property type="match status" value="1"/>
</dbReference>
<dbReference type="Gene3D" id="3.40.1350.60">
    <property type="match status" value="1"/>
</dbReference>
<dbReference type="PANTHER" id="PTHR30545:SF2">
    <property type="entry name" value="SUGAR FERMENTATION STIMULATION PROTEIN A"/>
    <property type="match status" value="1"/>
</dbReference>
<dbReference type="Pfam" id="PF17746">
    <property type="entry name" value="SfsA_N"/>
    <property type="match status" value="1"/>
</dbReference>
<dbReference type="RefSeq" id="WP_034776287.1">
    <property type="nucleotide sequence ID" value="NZ_JPER01000005.1"/>
</dbReference>
<dbReference type="AlphaFoldDB" id="A0A094IX38"/>
<name>A0A094IX38_9GAMM</name>
<dbReference type="NCBIfam" id="TIGR00230">
    <property type="entry name" value="sfsA"/>
    <property type="match status" value="1"/>
</dbReference>
<dbReference type="InterPro" id="IPR005224">
    <property type="entry name" value="SfsA"/>
</dbReference>
<proteinExistence type="inferred from homology"/>
<dbReference type="Gene3D" id="2.40.50.580">
    <property type="match status" value="1"/>
</dbReference>
<evidence type="ECO:0000256" key="1">
    <source>
        <dbReference type="HAMAP-Rule" id="MF_00095"/>
    </source>
</evidence>
<dbReference type="HAMAP" id="MF_00095">
    <property type="entry name" value="SfsA"/>
    <property type="match status" value="1"/>
</dbReference>
<feature type="domain" description="SfsA N-terminal OB" evidence="3">
    <location>
        <begin position="14"/>
        <end position="82"/>
    </location>
</feature>
<dbReference type="Pfam" id="PF03749">
    <property type="entry name" value="SfsA"/>
    <property type="match status" value="1"/>
</dbReference>
<evidence type="ECO:0000259" key="2">
    <source>
        <dbReference type="Pfam" id="PF03749"/>
    </source>
</evidence>
<evidence type="ECO:0000313" key="5">
    <source>
        <dbReference type="Proteomes" id="UP000054363"/>
    </source>
</evidence>
<accession>A0A094IX38</accession>
<dbReference type="InterPro" id="IPR040452">
    <property type="entry name" value="SfsA_C"/>
</dbReference>
<dbReference type="InterPro" id="IPR041465">
    <property type="entry name" value="SfsA_N"/>
</dbReference>
<organism evidence="4 5">
    <name type="scientific">Pseudidiomarina salinarum</name>
    <dbReference type="NCBI Taxonomy" id="435908"/>
    <lineage>
        <taxon>Bacteria</taxon>
        <taxon>Pseudomonadati</taxon>
        <taxon>Pseudomonadota</taxon>
        <taxon>Gammaproteobacteria</taxon>
        <taxon>Alteromonadales</taxon>
        <taxon>Idiomarinaceae</taxon>
        <taxon>Pseudidiomarina</taxon>
    </lineage>
</organism>
<feature type="domain" description="Sugar fermentation stimulation protein C-terminal" evidence="2">
    <location>
        <begin position="85"/>
        <end position="224"/>
    </location>
</feature>
<evidence type="ECO:0000313" key="4">
    <source>
        <dbReference type="EMBL" id="KFZ30354.1"/>
    </source>
</evidence>
<reference evidence="4 5" key="1">
    <citation type="submission" date="2014-06" db="EMBL/GenBank/DDBJ databases">
        <title>The draft genome sequence of Idiomarina salinarum ISL-52.</title>
        <authorList>
            <person name="Du J."/>
            <person name="Shao Z."/>
        </authorList>
    </citation>
    <scope>NUCLEOTIDE SEQUENCE [LARGE SCALE GENOMIC DNA]</scope>
    <source>
        <strain evidence="4 5">ISL-52</strain>
    </source>
</reference>
<comment type="caution">
    <text evidence="4">The sequence shown here is derived from an EMBL/GenBank/DDBJ whole genome shotgun (WGS) entry which is preliminary data.</text>
</comment>
<dbReference type="EMBL" id="JPER01000005">
    <property type="protein sequence ID" value="KFZ30354.1"/>
    <property type="molecule type" value="Genomic_DNA"/>
</dbReference>
<dbReference type="CDD" id="cd22359">
    <property type="entry name" value="SfsA-like_bacterial"/>
    <property type="match status" value="1"/>
</dbReference>